<dbReference type="SUPFAM" id="SSF53244">
    <property type="entry name" value="MurD-like peptide ligases, peptide-binding domain"/>
    <property type="match status" value="1"/>
</dbReference>
<evidence type="ECO:0000256" key="6">
    <source>
        <dbReference type="ARBA" id="ARBA00022723"/>
    </source>
</evidence>
<dbReference type="GO" id="GO:0005739">
    <property type="term" value="C:mitochondrion"/>
    <property type="evidence" value="ECO:0007669"/>
    <property type="project" value="TreeGrafter"/>
</dbReference>
<comment type="catalytic activity">
    <reaction evidence="12">
        <text>(6S)-5,6,7,8-tetrahydrofolyl-(gamma-L-Glu)(n) + L-glutamate + ATP = (6S)-5,6,7,8-tetrahydrofolyl-(gamma-L-Glu)(n+1) + ADP + phosphate + H(+)</text>
        <dbReference type="Rhea" id="RHEA:10580"/>
        <dbReference type="Rhea" id="RHEA-COMP:14738"/>
        <dbReference type="Rhea" id="RHEA-COMP:14740"/>
        <dbReference type="ChEBI" id="CHEBI:15378"/>
        <dbReference type="ChEBI" id="CHEBI:29985"/>
        <dbReference type="ChEBI" id="CHEBI:30616"/>
        <dbReference type="ChEBI" id="CHEBI:43474"/>
        <dbReference type="ChEBI" id="CHEBI:141005"/>
        <dbReference type="ChEBI" id="CHEBI:456216"/>
        <dbReference type="EC" id="6.3.2.17"/>
    </reaction>
</comment>
<evidence type="ECO:0000256" key="10">
    <source>
        <dbReference type="ARBA" id="ARBA00030592"/>
    </source>
</evidence>
<dbReference type="InterPro" id="IPR001645">
    <property type="entry name" value="Folylpolyglutamate_synth"/>
</dbReference>
<dbReference type="PANTHER" id="PTHR11136">
    <property type="entry name" value="FOLYLPOLYGLUTAMATE SYNTHASE-RELATED"/>
    <property type="match status" value="1"/>
</dbReference>
<feature type="region of interest" description="Disordered" evidence="13">
    <location>
        <begin position="516"/>
        <end position="539"/>
    </location>
</feature>
<evidence type="ECO:0000256" key="13">
    <source>
        <dbReference type="SAM" id="MobiDB-lite"/>
    </source>
</evidence>
<keyword evidence="15" id="KW-1185">Reference proteome</keyword>
<keyword evidence="8" id="KW-0067">ATP-binding</keyword>
<evidence type="ECO:0000256" key="5">
    <source>
        <dbReference type="ARBA" id="ARBA00022598"/>
    </source>
</evidence>
<dbReference type="SUPFAM" id="SSF53623">
    <property type="entry name" value="MurD-like peptide ligases, catalytic domain"/>
    <property type="match status" value="1"/>
</dbReference>
<keyword evidence="5" id="KW-0436">Ligase</keyword>
<comment type="caution">
    <text evidence="14">The sequence shown here is derived from an EMBL/GenBank/DDBJ whole genome shotgun (WGS) entry which is preliminary data.</text>
</comment>
<dbReference type="UniPathway" id="UPA00850"/>
<evidence type="ECO:0000256" key="8">
    <source>
        <dbReference type="ARBA" id="ARBA00022840"/>
    </source>
</evidence>
<evidence type="ECO:0000256" key="4">
    <source>
        <dbReference type="ARBA" id="ARBA00022563"/>
    </source>
</evidence>
<sequence>MLRIVQSSIRLTPFGVALQQRQACSTMDFKYKRAIEALNSLQSSQASLEQRRAERHARPERGLLQTTACLRHLGLTQQHLRRLRVIHVAGTKGKGSTCALTESLLRHHGYRTGFFSSPHLVAARERIRVGGQPISEQEFASYFWEVFDRLEQALDDGEQMPMYFMFLTLMSLYVFVREQVDVAVIEVGIGGAYDCTNVIRYPSVCGITFLDYDHVDTLGSRIEQIAEQKAGIVKPGSPILSVPELTEYRAEDGRRPGLAMAGPHQRQNAALALQLARYWRATAGNDTSDPCPALDAIASGVCRPAGDSDTLPRAPPFPLTPLETQALAECRWPGRCQKVSRGPVTYYLDGAHTRGSVELAAHWFQSEAARDAALTGRVPRRVLLFYSTGSREPSSLLEPLASLRWDHVIFCPSVVWPVVDTSSDQANCTVTPQSRQCRVGAHFTAWRELTSSDPADTAAGAVGGQLHRLACISQAVELIEQCGDTPTQVLTVGSLHLVGGLLSIIDPELRSAMPAPVTAGARPRRRLASGTAPAGGLLV</sequence>
<evidence type="ECO:0000256" key="12">
    <source>
        <dbReference type="ARBA" id="ARBA00047493"/>
    </source>
</evidence>
<accession>A0A6A4VJ74</accession>
<comment type="pathway">
    <text evidence="1">Cofactor biosynthesis; tetrahydrofolylpolyglutamate biosynthesis.</text>
</comment>
<evidence type="ECO:0000256" key="9">
    <source>
        <dbReference type="ARBA" id="ARBA00022842"/>
    </source>
</evidence>
<dbReference type="PROSITE" id="PS01011">
    <property type="entry name" value="FOLYLPOLYGLU_SYNT_1"/>
    <property type="match status" value="1"/>
</dbReference>
<proteinExistence type="inferred from homology"/>
<evidence type="ECO:0000313" key="14">
    <source>
        <dbReference type="EMBL" id="KAF0293643.1"/>
    </source>
</evidence>
<dbReference type="InterPro" id="IPR036615">
    <property type="entry name" value="Mur_ligase_C_dom_sf"/>
</dbReference>
<keyword evidence="7" id="KW-0547">Nucleotide-binding</keyword>
<dbReference type="GO" id="GO:0046872">
    <property type="term" value="F:metal ion binding"/>
    <property type="evidence" value="ECO:0007669"/>
    <property type="project" value="UniProtKB-KW"/>
</dbReference>
<dbReference type="NCBIfam" id="TIGR01499">
    <property type="entry name" value="folC"/>
    <property type="match status" value="1"/>
</dbReference>
<dbReference type="PANTHER" id="PTHR11136:SF5">
    <property type="entry name" value="FOLYLPOLYGLUTAMATE SYNTHASE, MITOCHONDRIAL"/>
    <property type="match status" value="1"/>
</dbReference>
<keyword evidence="6" id="KW-0479">Metal-binding</keyword>
<dbReference type="Gene3D" id="3.90.190.20">
    <property type="entry name" value="Mur ligase, C-terminal domain"/>
    <property type="match status" value="1"/>
</dbReference>
<keyword evidence="9" id="KW-0460">Magnesium</keyword>
<comment type="similarity">
    <text evidence="2">Belongs to the folylpolyglutamate synthase family.</text>
</comment>
<evidence type="ECO:0000256" key="3">
    <source>
        <dbReference type="ARBA" id="ARBA00013025"/>
    </source>
</evidence>
<evidence type="ECO:0000256" key="1">
    <source>
        <dbReference type="ARBA" id="ARBA00005150"/>
    </source>
</evidence>
<dbReference type="EMBL" id="VIIS01001732">
    <property type="protein sequence ID" value="KAF0293643.1"/>
    <property type="molecule type" value="Genomic_DNA"/>
</dbReference>
<evidence type="ECO:0000313" key="15">
    <source>
        <dbReference type="Proteomes" id="UP000440578"/>
    </source>
</evidence>
<organism evidence="14 15">
    <name type="scientific">Amphibalanus amphitrite</name>
    <name type="common">Striped barnacle</name>
    <name type="synonym">Balanus amphitrite</name>
    <dbReference type="NCBI Taxonomy" id="1232801"/>
    <lineage>
        <taxon>Eukaryota</taxon>
        <taxon>Metazoa</taxon>
        <taxon>Ecdysozoa</taxon>
        <taxon>Arthropoda</taxon>
        <taxon>Crustacea</taxon>
        <taxon>Multicrustacea</taxon>
        <taxon>Cirripedia</taxon>
        <taxon>Thoracica</taxon>
        <taxon>Thoracicalcarea</taxon>
        <taxon>Balanomorpha</taxon>
        <taxon>Balanoidea</taxon>
        <taxon>Balanidae</taxon>
        <taxon>Amphibalaninae</taxon>
        <taxon>Amphibalanus</taxon>
    </lineage>
</organism>
<keyword evidence="4" id="KW-0554">One-carbon metabolism</keyword>
<evidence type="ECO:0000256" key="11">
    <source>
        <dbReference type="ARBA" id="ARBA00030876"/>
    </source>
</evidence>
<dbReference type="OrthoDB" id="5212574at2759"/>
<dbReference type="InterPro" id="IPR018109">
    <property type="entry name" value="Folylpolyglutamate_synth_CS"/>
</dbReference>
<dbReference type="GO" id="GO:0004326">
    <property type="term" value="F:tetrahydrofolylpolyglutamate synthase activity"/>
    <property type="evidence" value="ECO:0007669"/>
    <property type="project" value="UniProtKB-EC"/>
</dbReference>
<dbReference type="InterPro" id="IPR036565">
    <property type="entry name" value="Mur-like_cat_sf"/>
</dbReference>
<reference evidence="14 15" key="1">
    <citation type="submission" date="2019-07" db="EMBL/GenBank/DDBJ databases">
        <title>Draft genome assembly of a fouling barnacle, Amphibalanus amphitrite (Darwin, 1854): The first reference genome for Thecostraca.</title>
        <authorList>
            <person name="Kim W."/>
        </authorList>
    </citation>
    <scope>NUCLEOTIDE SEQUENCE [LARGE SCALE GENOMIC DNA]</scope>
    <source>
        <strain evidence="14">SNU_AA5</strain>
        <tissue evidence="14">Soma without cirri and trophi</tissue>
    </source>
</reference>
<evidence type="ECO:0000256" key="2">
    <source>
        <dbReference type="ARBA" id="ARBA00008276"/>
    </source>
</evidence>
<dbReference type="Gene3D" id="3.40.1190.10">
    <property type="entry name" value="Mur-like, catalytic domain"/>
    <property type="match status" value="1"/>
</dbReference>
<name>A0A6A4VJ74_AMPAM</name>
<protein>
    <recommendedName>
        <fullName evidence="3">tetrahydrofolate synthase</fullName>
        <ecNumber evidence="3">6.3.2.17</ecNumber>
    </recommendedName>
    <alternativeName>
        <fullName evidence="11">Folylpoly-gamma-glutamate synthetase</fullName>
    </alternativeName>
    <alternativeName>
        <fullName evidence="10">Tetrahydrofolylpolyglutamate synthase</fullName>
    </alternativeName>
</protein>
<dbReference type="PROSITE" id="PS01012">
    <property type="entry name" value="FOLYLPOLYGLU_SYNT_2"/>
    <property type="match status" value="1"/>
</dbReference>
<dbReference type="GO" id="GO:0005829">
    <property type="term" value="C:cytosol"/>
    <property type="evidence" value="ECO:0007669"/>
    <property type="project" value="TreeGrafter"/>
</dbReference>
<dbReference type="AlphaFoldDB" id="A0A6A4VJ74"/>
<dbReference type="Proteomes" id="UP000440578">
    <property type="component" value="Unassembled WGS sequence"/>
</dbReference>
<dbReference type="GO" id="GO:0005524">
    <property type="term" value="F:ATP binding"/>
    <property type="evidence" value="ECO:0007669"/>
    <property type="project" value="UniProtKB-KW"/>
</dbReference>
<dbReference type="EC" id="6.3.2.17" evidence="3"/>
<dbReference type="GO" id="GO:0006730">
    <property type="term" value="P:one-carbon metabolic process"/>
    <property type="evidence" value="ECO:0007669"/>
    <property type="project" value="UniProtKB-KW"/>
</dbReference>
<evidence type="ECO:0000256" key="7">
    <source>
        <dbReference type="ARBA" id="ARBA00022741"/>
    </source>
</evidence>
<gene>
    <name evidence="14" type="primary">FPGS</name>
    <name evidence="14" type="ORF">FJT64_008591</name>
</gene>